<evidence type="ECO:0000313" key="1">
    <source>
        <dbReference type="EMBL" id="JAP88713.1"/>
    </source>
</evidence>
<name>A0A146JVY7_9EUKA</name>
<reference evidence="1" key="1">
    <citation type="submission" date="2015-07" db="EMBL/GenBank/DDBJ databases">
        <title>Adaptation to a free-living lifestyle via gene acquisitions in the diplomonad Trepomonas sp. PC1.</title>
        <authorList>
            <person name="Xu F."/>
            <person name="Jerlstrom-Hultqvist J."/>
            <person name="Kolisko M."/>
            <person name="Simpson A.G.B."/>
            <person name="Roger A.J."/>
            <person name="Svard S.G."/>
            <person name="Andersson J.O."/>
        </authorList>
    </citation>
    <scope>NUCLEOTIDE SEQUENCE</scope>
    <source>
        <strain evidence="1">PC1</strain>
    </source>
</reference>
<protein>
    <submittedName>
        <fullName evidence="1">Uncharacterized protein</fullName>
    </submittedName>
</protein>
<feature type="non-terminal residue" evidence="1">
    <location>
        <position position="1"/>
    </location>
</feature>
<dbReference type="EMBL" id="GDID01007893">
    <property type="protein sequence ID" value="JAP88713.1"/>
    <property type="molecule type" value="Transcribed_RNA"/>
</dbReference>
<accession>A0A146JVY7</accession>
<gene>
    <name evidence="1" type="ORF">TPC1_31792</name>
</gene>
<organism evidence="1">
    <name type="scientific">Trepomonas sp. PC1</name>
    <dbReference type="NCBI Taxonomy" id="1076344"/>
    <lineage>
        <taxon>Eukaryota</taxon>
        <taxon>Metamonada</taxon>
        <taxon>Diplomonadida</taxon>
        <taxon>Hexamitidae</taxon>
        <taxon>Hexamitinae</taxon>
        <taxon>Trepomonas</taxon>
    </lineage>
</organism>
<sequence length="309" mass="35842">KMCVVDRSESMYATLFSLEQKFAEGFQLISSTPVEIVNLARGQLCLCYSFQVENLLSQGFAVTDLKNCLVIGDLNSFLEELNVKNCRQQEIVPFELMGFQNKSDEIYRDKFSLVKQMQLDLQADQLRKLNLLLKTRIQKHLQGQQNVNQGEGTNQENFNQQLVIYQSENVNSLFMPSEQLRGFYKLNQSILGAKEKRFVCYQNKLIDVLEYYKIDQIESEIFTRQAKKWVPKRDLTTSKEFKKYLLGKDNLKDVVWCKKNEGQEEEKVGMSIQQFIQQKFQFGSGIYCDRLGRKIGLQKDGIDAKGVVI</sequence>
<proteinExistence type="predicted"/>
<dbReference type="AlphaFoldDB" id="A0A146JVY7"/>